<gene>
    <name evidence="1" type="ORF">TSAR_000266</name>
</gene>
<dbReference type="AlphaFoldDB" id="A0A232EJN8"/>
<name>A0A232EJN8_9HYME</name>
<keyword evidence="2" id="KW-1185">Reference proteome</keyword>
<organism evidence="1 2">
    <name type="scientific">Trichomalopsis sarcophagae</name>
    <dbReference type="NCBI Taxonomy" id="543379"/>
    <lineage>
        <taxon>Eukaryota</taxon>
        <taxon>Metazoa</taxon>
        <taxon>Ecdysozoa</taxon>
        <taxon>Arthropoda</taxon>
        <taxon>Hexapoda</taxon>
        <taxon>Insecta</taxon>
        <taxon>Pterygota</taxon>
        <taxon>Neoptera</taxon>
        <taxon>Endopterygota</taxon>
        <taxon>Hymenoptera</taxon>
        <taxon>Apocrita</taxon>
        <taxon>Proctotrupomorpha</taxon>
        <taxon>Chalcidoidea</taxon>
        <taxon>Pteromalidae</taxon>
        <taxon>Pteromalinae</taxon>
        <taxon>Trichomalopsis</taxon>
    </lineage>
</organism>
<dbReference type="Proteomes" id="UP000215335">
    <property type="component" value="Unassembled WGS sequence"/>
</dbReference>
<protein>
    <submittedName>
        <fullName evidence="1">Uncharacterized protein</fullName>
    </submittedName>
</protein>
<proteinExistence type="predicted"/>
<sequence>MNSSLTDEMIVQKFQEMSCFPRTRHPRDQLLYTLTVNNAHKQVEEAKLNYHHSRLSNITDVGEIWRELEKLEITISKETTPSRFSTDDLNRYFSGISNDPLAPSVDEQLQSLDSLEYPVHFSFSEITESDVLATVQHFTSQARGIDGIPQFVVSKVMSALEWLVHRQLSRYLETRLFLDDLQTGIKRMNSWSSDQPSVQKLLEVY</sequence>
<evidence type="ECO:0000313" key="2">
    <source>
        <dbReference type="Proteomes" id="UP000215335"/>
    </source>
</evidence>
<accession>A0A232EJN8</accession>
<comment type="caution">
    <text evidence="1">The sequence shown here is derived from an EMBL/GenBank/DDBJ whole genome shotgun (WGS) entry which is preliminary data.</text>
</comment>
<reference evidence="1 2" key="1">
    <citation type="journal article" date="2017" name="Curr. Biol.">
        <title>The Evolution of Venom by Co-option of Single-Copy Genes.</title>
        <authorList>
            <person name="Martinson E.O."/>
            <person name="Mrinalini"/>
            <person name="Kelkar Y.D."/>
            <person name="Chang C.H."/>
            <person name="Werren J.H."/>
        </authorList>
    </citation>
    <scope>NUCLEOTIDE SEQUENCE [LARGE SCALE GENOMIC DNA]</scope>
    <source>
        <strain evidence="1 2">Alberta</strain>
        <tissue evidence="1">Whole body</tissue>
    </source>
</reference>
<dbReference type="EMBL" id="NNAY01003958">
    <property type="protein sequence ID" value="OXU18580.1"/>
    <property type="molecule type" value="Genomic_DNA"/>
</dbReference>
<evidence type="ECO:0000313" key="1">
    <source>
        <dbReference type="EMBL" id="OXU18580.1"/>
    </source>
</evidence>